<dbReference type="CDD" id="cd03255">
    <property type="entry name" value="ABC_MJ0796_LolCDE_FtsE"/>
    <property type="match status" value="1"/>
</dbReference>
<dbReference type="OrthoDB" id="273392at2"/>
<organism evidence="5 6">
    <name type="scientific">Lignipirellula cremea</name>
    <dbReference type="NCBI Taxonomy" id="2528010"/>
    <lineage>
        <taxon>Bacteria</taxon>
        <taxon>Pseudomonadati</taxon>
        <taxon>Planctomycetota</taxon>
        <taxon>Planctomycetia</taxon>
        <taxon>Pirellulales</taxon>
        <taxon>Pirellulaceae</taxon>
        <taxon>Lignipirellula</taxon>
    </lineage>
</organism>
<keyword evidence="5" id="KW-0378">Hydrolase</keyword>
<keyword evidence="5" id="KW-0449">Lipoprotein</keyword>
<dbReference type="GO" id="GO:0022857">
    <property type="term" value="F:transmembrane transporter activity"/>
    <property type="evidence" value="ECO:0007669"/>
    <property type="project" value="TreeGrafter"/>
</dbReference>
<dbReference type="InterPro" id="IPR003439">
    <property type="entry name" value="ABC_transporter-like_ATP-bd"/>
</dbReference>
<dbReference type="SMART" id="SM00382">
    <property type="entry name" value="AAA"/>
    <property type="match status" value="1"/>
</dbReference>
<dbReference type="PROSITE" id="PS50893">
    <property type="entry name" value="ABC_TRANSPORTER_2"/>
    <property type="match status" value="1"/>
</dbReference>
<keyword evidence="3 5" id="KW-0067">ATP-binding</keyword>
<proteinExistence type="predicted"/>
<dbReference type="Proteomes" id="UP000317648">
    <property type="component" value="Chromosome"/>
</dbReference>
<dbReference type="PROSITE" id="PS00211">
    <property type="entry name" value="ABC_TRANSPORTER_1"/>
    <property type="match status" value="1"/>
</dbReference>
<dbReference type="PANTHER" id="PTHR24220">
    <property type="entry name" value="IMPORT ATP-BINDING PROTEIN"/>
    <property type="match status" value="1"/>
</dbReference>
<dbReference type="InterPro" id="IPR003593">
    <property type="entry name" value="AAA+_ATPase"/>
</dbReference>
<dbReference type="Gene3D" id="3.40.50.300">
    <property type="entry name" value="P-loop containing nucleotide triphosphate hydrolases"/>
    <property type="match status" value="1"/>
</dbReference>
<dbReference type="RefSeq" id="WP_145056781.1">
    <property type="nucleotide sequence ID" value="NZ_CP036433.1"/>
</dbReference>
<dbReference type="PANTHER" id="PTHR24220:SF659">
    <property type="entry name" value="TRANSPORTER, PUTATIVE-RELATED"/>
    <property type="match status" value="1"/>
</dbReference>
<dbReference type="InterPro" id="IPR017871">
    <property type="entry name" value="ABC_transporter-like_CS"/>
</dbReference>
<dbReference type="GO" id="GO:0005524">
    <property type="term" value="F:ATP binding"/>
    <property type="evidence" value="ECO:0007669"/>
    <property type="project" value="UniProtKB-KW"/>
</dbReference>
<dbReference type="InterPro" id="IPR027417">
    <property type="entry name" value="P-loop_NTPase"/>
</dbReference>
<dbReference type="KEGG" id="lcre:Pla8534_58140"/>
<feature type="domain" description="ABC transporter" evidence="4">
    <location>
        <begin position="2"/>
        <end position="223"/>
    </location>
</feature>
<evidence type="ECO:0000313" key="5">
    <source>
        <dbReference type="EMBL" id="QDU97955.1"/>
    </source>
</evidence>
<dbReference type="GO" id="GO:0005886">
    <property type="term" value="C:plasma membrane"/>
    <property type="evidence" value="ECO:0007669"/>
    <property type="project" value="TreeGrafter"/>
</dbReference>
<name>A0A518E1H7_9BACT</name>
<dbReference type="EC" id="3.6.3.-" evidence="5"/>
<accession>A0A518E1H7</accession>
<keyword evidence="2" id="KW-0547">Nucleotide-binding</keyword>
<gene>
    <name evidence="5" type="primary">lolD_3</name>
    <name evidence="5" type="ORF">Pla8534_58140</name>
</gene>
<evidence type="ECO:0000259" key="4">
    <source>
        <dbReference type="PROSITE" id="PS50893"/>
    </source>
</evidence>
<evidence type="ECO:0000256" key="3">
    <source>
        <dbReference type="ARBA" id="ARBA00022840"/>
    </source>
</evidence>
<dbReference type="EMBL" id="CP036433">
    <property type="protein sequence ID" value="QDU97955.1"/>
    <property type="molecule type" value="Genomic_DNA"/>
</dbReference>
<evidence type="ECO:0000313" key="6">
    <source>
        <dbReference type="Proteomes" id="UP000317648"/>
    </source>
</evidence>
<keyword evidence="1" id="KW-0813">Transport</keyword>
<sequence length="223" mass="24758">MLHLENVKKSYRQPNGEVLPILDIPRFDVASGEQMVLIGDSGCGKTTLLHVIAGISKADSGVVAVDRVNLARYSESTRDRIRAEKIGYVFQTFNLLPGFTALENVLLGMTFARGKRDPARARQLLDRVGLGHRIGHKPSHMSVGEQQRVAVARSLANRPQLLLADEPTANVDPRNQQHIVELIRKTCEEEQITLVMVTHSRDVADQFKRVDQLPEINLVAAKA</sequence>
<reference evidence="5 6" key="1">
    <citation type="submission" date="2019-02" db="EMBL/GenBank/DDBJ databases">
        <title>Deep-cultivation of Planctomycetes and their phenomic and genomic characterization uncovers novel biology.</title>
        <authorList>
            <person name="Wiegand S."/>
            <person name="Jogler M."/>
            <person name="Boedeker C."/>
            <person name="Pinto D."/>
            <person name="Vollmers J."/>
            <person name="Rivas-Marin E."/>
            <person name="Kohn T."/>
            <person name="Peeters S.H."/>
            <person name="Heuer A."/>
            <person name="Rast P."/>
            <person name="Oberbeckmann S."/>
            <person name="Bunk B."/>
            <person name="Jeske O."/>
            <person name="Meyerdierks A."/>
            <person name="Storesund J.E."/>
            <person name="Kallscheuer N."/>
            <person name="Luecker S."/>
            <person name="Lage O.M."/>
            <person name="Pohl T."/>
            <person name="Merkel B.J."/>
            <person name="Hornburger P."/>
            <person name="Mueller R.-W."/>
            <person name="Bruemmer F."/>
            <person name="Labrenz M."/>
            <person name="Spormann A.M."/>
            <person name="Op den Camp H."/>
            <person name="Overmann J."/>
            <person name="Amann R."/>
            <person name="Jetten M.S.M."/>
            <person name="Mascher T."/>
            <person name="Medema M.H."/>
            <person name="Devos D.P."/>
            <person name="Kaster A.-K."/>
            <person name="Ovreas L."/>
            <person name="Rohde M."/>
            <person name="Galperin M.Y."/>
            <person name="Jogler C."/>
        </authorList>
    </citation>
    <scope>NUCLEOTIDE SEQUENCE [LARGE SCALE GENOMIC DNA]</scope>
    <source>
        <strain evidence="5 6">Pla85_3_4</strain>
    </source>
</reference>
<protein>
    <submittedName>
        <fullName evidence="5">Lipoprotein-releasing system ATP-binding protein LolD</fullName>
        <ecNumber evidence="5">3.6.3.-</ecNumber>
    </submittedName>
</protein>
<dbReference type="Pfam" id="PF00005">
    <property type="entry name" value="ABC_tran"/>
    <property type="match status" value="1"/>
</dbReference>
<evidence type="ECO:0000256" key="2">
    <source>
        <dbReference type="ARBA" id="ARBA00022741"/>
    </source>
</evidence>
<dbReference type="GO" id="GO:0016887">
    <property type="term" value="F:ATP hydrolysis activity"/>
    <property type="evidence" value="ECO:0007669"/>
    <property type="project" value="InterPro"/>
</dbReference>
<dbReference type="SUPFAM" id="SSF52540">
    <property type="entry name" value="P-loop containing nucleoside triphosphate hydrolases"/>
    <property type="match status" value="1"/>
</dbReference>
<dbReference type="InterPro" id="IPR015854">
    <property type="entry name" value="ABC_transpr_LolD-like"/>
</dbReference>
<dbReference type="InterPro" id="IPR017911">
    <property type="entry name" value="MacB-like_ATP-bd"/>
</dbReference>
<keyword evidence="6" id="KW-1185">Reference proteome</keyword>
<dbReference type="AlphaFoldDB" id="A0A518E1H7"/>
<evidence type="ECO:0000256" key="1">
    <source>
        <dbReference type="ARBA" id="ARBA00022448"/>
    </source>
</evidence>